<dbReference type="Proteomes" id="UP001060085">
    <property type="component" value="Linkage Group LG06"/>
</dbReference>
<gene>
    <name evidence="1" type="ORF">M9H77_25685</name>
</gene>
<evidence type="ECO:0000313" key="1">
    <source>
        <dbReference type="EMBL" id="KAI5656892.1"/>
    </source>
</evidence>
<proteinExistence type="predicted"/>
<evidence type="ECO:0000313" key="2">
    <source>
        <dbReference type="Proteomes" id="UP001060085"/>
    </source>
</evidence>
<dbReference type="EMBL" id="CM044706">
    <property type="protein sequence ID" value="KAI5656892.1"/>
    <property type="molecule type" value="Genomic_DNA"/>
</dbReference>
<accession>A0ACC0A7J9</accession>
<comment type="caution">
    <text evidence="1">The sequence shown here is derived from an EMBL/GenBank/DDBJ whole genome shotgun (WGS) entry which is preliminary data.</text>
</comment>
<reference evidence="2" key="1">
    <citation type="journal article" date="2023" name="Nat. Plants">
        <title>Single-cell RNA sequencing provides a high-resolution roadmap for understanding the multicellular compartmentation of specialized metabolism.</title>
        <authorList>
            <person name="Sun S."/>
            <person name="Shen X."/>
            <person name="Li Y."/>
            <person name="Li Y."/>
            <person name="Wang S."/>
            <person name="Li R."/>
            <person name="Zhang H."/>
            <person name="Shen G."/>
            <person name="Guo B."/>
            <person name="Wei J."/>
            <person name="Xu J."/>
            <person name="St-Pierre B."/>
            <person name="Chen S."/>
            <person name="Sun C."/>
        </authorList>
    </citation>
    <scope>NUCLEOTIDE SEQUENCE [LARGE SCALE GENOMIC DNA]</scope>
</reference>
<keyword evidence="2" id="KW-1185">Reference proteome</keyword>
<sequence length="296" mass="33209">MAFYGGNGDVGECYFTPYTTYNYDYSVENSNLIENGPYSYFDPNSTTTTTQQVPNYFVYNYSETRTIQYYPPPPSYASSSLFYSQTYYNISNPALEFNEPEFEEYDPTPYGGGYNITQTYGKPLPPSDSICYPRSTSQSNADQPDAFSYGSIPSPYGDNHIHSVKPQGDNGGKTINEGDNNVNTGVYQPIEVKGIDADEHPTSDDGFGYGYDLNKQVPYIPYGSGLETMDLCESIFGYWPCLAKMNRQSNANCEVCNERKQNEPWKSTADYLFGSPLVYDELKDDGSACGYYVYGK</sequence>
<organism evidence="1 2">
    <name type="scientific">Catharanthus roseus</name>
    <name type="common">Madagascar periwinkle</name>
    <name type="synonym">Vinca rosea</name>
    <dbReference type="NCBI Taxonomy" id="4058"/>
    <lineage>
        <taxon>Eukaryota</taxon>
        <taxon>Viridiplantae</taxon>
        <taxon>Streptophyta</taxon>
        <taxon>Embryophyta</taxon>
        <taxon>Tracheophyta</taxon>
        <taxon>Spermatophyta</taxon>
        <taxon>Magnoliopsida</taxon>
        <taxon>eudicotyledons</taxon>
        <taxon>Gunneridae</taxon>
        <taxon>Pentapetalae</taxon>
        <taxon>asterids</taxon>
        <taxon>lamiids</taxon>
        <taxon>Gentianales</taxon>
        <taxon>Apocynaceae</taxon>
        <taxon>Rauvolfioideae</taxon>
        <taxon>Vinceae</taxon>
        <taxon>Catharanthinae</taxon>
        <taxon>Catharanthus</taxon>
    </lineage>
</organism>
<name>A0ACC0A7J9_CATRO</name>
<protein>
    <submittedName>
        <fullName evidence="1">Uncharacterized protein</fullName>
    </submittedName>
</protein>